<proteinExistence type="predicted"/>
<dbReference type="Pfam" id="PF07478">
    <property type="entry name" value="Dala_Dala_lig_C"/>
    <property type="match status" value="1"/>
</dbReference>
<keyword evidence="4" id="KW-1185">Reference proteome</keyword>
<dbReference type="OrthoDB" id="9804625at2"/>
<organism evidence="3 4">
    <name type="scientific">Nannocystis exedens</name>
    <dbReference type="NCBI Taxonomy" id="54"/>
    <lineage>
        <taxon>Bacteria</taxon>
        <taxon>Pseudomonadati</taxon>
        <taxon>Myxococcota</taxon>
        <taxon>Polyangia</taxon>
        <taxon>Nannocystales</taxon>
        <taxon>Nannocystaceae</taxon>
        <taxon>Nannocystis</taxon>
    </lineage>
</organism>
<sequence length="516" mass="58084">MANVTKNIGLSLGADLCWPACYEEIVKRLDLNIPYGEDLIKFHVERVSVEPFNLRQPVRYHVVLDRLTHWFHTSREWIKKAVVMDGLYVLNNPWSLQSMEKHTTYSAMMALGMPIPDTWMVPPRELSPDNPDIYPTLERYGRKFELAEIGEKLGYPLFMKPYDGGAWVGVTKINNTQQLLKAYEQSGRRVMHLQRAVDPFDLFVRAIGIGPQVHIVRYDPDAPLHDRYKVDFFFVDGEEWSVLQDTCLTINAFFGWEFNSCESLRKEGTFYPIDFANACPDFQVTSLHFHFPELVKNMVRWSLFCAATGRKKALNLDWAPFFEIAKKDLPYRERLAGYAKIARERMEHDRFQEFVAKHLSHLDEVAWEFFGTDMAKGFVRQKVAALFPAHEVDMFTDHFFGLIQFWRKCEADRMNAVKEQAAAAAAAAEVVTTPEAVAAPEVVTTPEAVAAPEVVTTPEAVAAPEVVTTLEAATAPDVAEPAPAAAAAPPAPEPAAFAPVKPAAPPKAGKGKKVKN</sequence>
<dbReference type="EMBL" id="FOMX01000016">
    <property type="protein sequence ID" value="SFE62410.1"/>
    <property type="molecule type" value="Genomic_DNA"/>
</dbReference>
<dbReference type="RefSeq" id="WP_096329183.1">
    <property type="nucleotide sequence ID" value="NZ_FOMX01000016.1"/>
</dbReference>
<dbReference type="SUPFAM" id="SSF56059">
    <property type="entry name" value="Glutathione synthetase ATP-binding domain-like"/>
    <property type="match status" value="1"/>
</dbReference>
<dbReference type="STRING" id="54.SAMN02745121_04924"/>
<dbReference type="GO" id="GO:0008716">
    <property type="term" value="F:D-alanine-D-alanine ligase activity"/>
    <property type="evidence" value="ECO:0007669"/>
    <property type="project" value="InterPro"/>
</dbReference>
<reference evidence="4" key="1">
    <citation type="submission" date="2016-10" db="EMBL/GenBank/DDBJ databases">
        <authorList>
            <person name="Varghese N."/>
            <person name="Submissions S."/>
        </authorList>
    </citation>
    <scope>NUCLEOTIDE SEQUENCE [LARGE SCALE GENOMIC DNA]</scope>
    <source>
        <strain evidence="4">ATCC 25963</strain>
    </source>
</reference>
<evidence type="ECO:0000313" key="3">
    <source>
        <dbReference type="EMBL" id="SFE62410.1"/>
    </source>
</evidence>
<accession>A0A1I2C495</accession>
<keyword evidence="3" id="KW-0436">Ligase</keyword>
<feature type="region of interest" description="Disordered" evidence="1">
    <location>
        <begin position="474"/>
        <end position="516"/>
    </location>
</feature>
<dbReference type="InterPro" id="IPR011095">
    <property type="entry name" value="Dala_Dala_lig_C"/>
</dbReference>
<protein>
    <submittedName>
        <fullName evidence="3">D-ala D-ala ligase C-terminus</fullName>
    </submittedName>
</protein>
<evidence type="ECO:0000256" key="1">
    <source>
        <dbReference type="SAM" id="MobiDB-lite"/>
    </source>
</evidence>
<name>A0A1I2C495_9BACT</name>
<dbReference type="GO" id="GO:0005524">
    <property type="term" value="F:ATP binding"/>
    <property type="evidence" value="ECO:0007669"/>
    <property type="project" value="InterPro"/>
</dbReference>
<dbReference type="InterPro" id="IPR013815">
    <property type="entry name" value="ATP_grasp_subdomain_1"/>
</dbReference>
<dbReference type="Proteomes" id="UP000199400">
    <property type="component" value="Unassembled WGS sequence"/>
</dbReference>
<dbReference type="Gene3D" id="3.30.1490.20">
    <property type="entry name" value="ATP-grasp fold, A domain"/>
    <property type="match status" value="1"/>
</dbReference>
<gene>
    <name evidence="3" type="ORF">SAMN02745121_04924</name>
</gene>
<evidence type="ECO:0000313" key="4">
    <source>
        <dbReference type="Proteomes" id="UP000199400"/>
    </source>
</evidence>
<evidence type="ECO:0000259" key="2">
    <source>
        <dbReference type="Pfam" id="PF07478"/>
    </source>
</evidence>
<feature type="domain" description="D-alanine--D-alanine ligase C-terminal" evidence="2">
    <location>
        <begin position="146"/>
        <end position="186"/>
    </location>
</feature>
<dbReference type="AlphaFoldDB" id="A0A1I2C495"/>
<feature type="compositionally biased region" description="Low complexity" evidence="1">
    <location>
        <begin position="474"/>
        <end position="501"/>
    </location>
</feature>